<dbReference type="KEGG" id="nfl:COO91_03726"/>
<dbReference type="EMBL" id="CP024785">
    <property type="protein sequence ID" value="AUB37777.1"/>
    <property type="molecule type" value="Genomic_DNA"/>
</dbReference>
<protein>
    <submittedName>
        <fullName evidence="1">Uncharacterized protein</fullName>
    </submittedName>
</protein>
<dbReference type="AlphaFoldDB" id="A0A2K8SQR8"/>
<evidence type="ECO:0000313" key="2">
    <source>
        <dbReference type="Proteomes" id="UP000232003"/>
    </source>
</evidence>
<name>A0A2K8SQR8_9NOSO</name>
<evidence type="ECO:0000313" key="1">
    <source>
        <dbReference type="EMBL" id="AUB37777.1"/>
    </source>
</evidence>
<proteinExistence type="predicted"/>
<reference evidence="1 2" key="1">
    <citation type="submission" date="2017-11" db="EMBL/GenBank/DDBJ databases">
        <title>Complete genome of a free-living desiccation-tolerant cyanobacterium and its photosynthetic adaptation to extreme terrestrial habitat.</title>
        <authorList>
            <person name="Shang J."/>
        </authorList>
    </citation>
    <scope>NUCLEOTIDE SEQUENCE [LARGE SCALE GENOMIC DNA]</scope>
    <source>
        <strain evidence="1 2">CCNUN1</strain>
    </source>
</reference>
<dbReference type="Proteomes" id="UP000232003">
    <property type="component" value="Chromosome"/>
</dbReference>
<keyword evidence="2" id="KW-1185">Reference proteome</keyword>
<organism evidence="1 2">
    <name type="scientific">Nostoc flagelliforme CCNUN1</name>
    <dbReference type="NCBI Taxonomy" id="2038116"/>
    <lineage>
        <taxon>Bacteria</taxon>
        <taxon>Bacillati</taxon>
        <taxon>Cyanobacteriota</taxon>
        <taxon>Cyanophyceae</taxon>
        <taxon>Nostocales</taxon>
        <taxon>Nostocaceae</taxon>
        <taxon>Nostoc</taxon>
    </lineage>
</organism>
<sequence>MDWFSGLIWVFSMTPIYSDVYDGLRLRARWIFKSGSRAIFW</sequence>
<accession>A0A2K8SQR8</accession>
<gene>
    <name evidence="1" type="ORF">COO91_03726</name>
</gene>